<keyword evidence="3" id="KW-0238">DNA-binding</keyword>
<dbReference type="PROSITE" id="PS50932">
    <property type="entry name" value="HTH_LACI_2"/>
    <property type="match status" value="1"/>
</dbReference>
<evidence type="ECO:0000313" key="6">
    <source>
        <dbReference type="EMBL" id="TFE86200.1"/>
    </source>
</evidence>
<dbReference type="GO" id="GO:0003700">
    <property type="term" value="F:DNA-binding transcription factor activity"/>
    <property type="evidence" value="ECO:0007669"/>
    <property type="project" value="TreeGrafter"/>
</dbReference>
<dbReference type="CDD" id="cd01392">
    <property type="entry name" value="HTH_LacI"/>
    <property type="match status" value="1"/>
</dbReference>
<keyword evidence="7" id="KW-1185">Reference proteome</keyword>
<protein>
    <recommendedName>
        <fullName evidence="5">HTH lacI-type domain-containing protein</fullName>
    </recommendedName>
</protein>
<feature type="domain" description="HTH lacI-type" evidence="5">
    <location>
        <begin position="7"/>
        <end position="68"/>
    </location>
</feature>
<dbReference type="OrthoDB" id="2026446at2"/>
<evidence type="ECO:0000256" key="1">
    <source>
        <dbReference type="ARBA" id="ARBA00022491"/>
    </source>
</evidence>
<dbReference type="InterPro" id="IPR010982">
    <property type="entry name" value="Lambda_DNA-bd_dom_sf"/>
</dbReference>
<organism evidence="6 7">
    <name type="scientific">Paenibacillus athensensis</name>
    <dbReference type="NCBI Taxonomy" id="1967502"/>
    <lineage>
        <taxon>Bacteria</taxon>
        <taxon>Bacillati</taxon>
        <taxon>Bacillota</taxon>
        <taxon>Bacilli</taxon>
        <taxon>Bacillales</taxon>
        <taxon>Paenibacillaceae</taxon>
        <taxon>Paenibacillus</taxon>
    </lineage>
</organism>
<name>A0A4Y8Q0N5_9BACL</name>
<dbReference type="InterPro" id="IPR046335">
    <property type="entry name" value="LacI/GalR-like_sensor"/>
</dbReference>
<dbReference type="Gene3D" id="3.40.50.2300">
    <property type="match status" value="2"/>
</dbReference>
<keyword evidence="2" id="KW-0805">Transcription regulation</keyword>
<dbReference type="Gene3D" id="1.10.260.40">
    <property type="entry name" value="lambda repressor-like DNA-binding domains"/>
    <property type="match status" value="1"/>
</dbReference>
<keyword evidence="1" id="KW-0678">Repressor</keyword>
<comment type="caution">
    <text evidence="6">The sequence shown here is derived from an EMBL/GenBank/DDBJ whole genome shotgun (WGS) entry which is preliminary data.</text>
</comment>
<dbReference type="InterPro" id="IPR028082">
    <property type="entry name" value="Peripla_BP_I"/>
</dbReference>
<keyword evidence="4" id="KW-0804">Transcription</keyword>
<gene>
    <name evidence="6" type="ORF">B5M42_15255</name>
</gene>
<dbReference type="PANTHER" id="PTHR30146:SF148">
    <property type="entry name" value="HTH-TYPE TRANSCRIPTIONAL REPRESSOR PURR-RELATED"/>
    <property type="match status" value="1"/>
</dbReference>
<dbReference type="RefSeq" id="WP_134754325.1">
    <property type="nucleotide sequence ID" value="NZ_MYFO02000005.1"/>
</dbReference>
<evidence type="ECO:0000313" key="7">
    <source>
        <dbReference type="Proteomes" id="UP000298246"/>
    </source>
</evidence>
<dbReference type="Proteomes" id="UP000298246">
    <property type="component" value="Unassembled WGS sequence"/>
</dbReference>
<dbReference type="InterPro" id="IPR000843">
    <property type="entry name" value="HTH_LacI"/>
</dbReference>
<dbReference type="GO" id="GO:0000976">
    <property type="term" value="F:transcription cis-regulatory region binding"/>
    <property type="evidence" value="ECO:0007669"/>
    <property type="project" value="TreeGrafter"/>
</dbReference>
<dbReference type="SUPFAM" id="SSF47413">
    <property type="entry name" value="lambda repressor-like DNA-binding domains"/>
    <property type="match status" value="1"/>
</dbReference>
<evidence type="ECO:0000259" key="5">
    <source>
        <dbReference type="PROSITE" id="PS50932"/>
    </source>
</evidence>
<sequence>MSRPKKISMQDIADRLGISKNAVSLALAGKKGVGEQLKAQVRRMAEELGYPLPQEAAAADGAAEAARSAVLVLVPERVMSYEDNEHFLFYHDLIWGLEEKLRARGFSAVILRIGSEMELSLKLPELAETMACRGVILFGIVSEAYAQMVCGRFPAALLFDSFHRSVNAPAVTSANVEGAAAAARYLLACGHRRIGFIGPANLTSSHEERWFGYWLAMQQAKADILPQWLLLESAGFASSPAEIEAFADRLQVAPPALRPTALLCGNDRLALLLLDALERRGLRVPADLSLMGFDGLPQAAAAQPPLATMKVDKLGLCDAVVEWLLLPERQQPAGRARLHWTVPASLHPGGSVAKLEDGSLL</sequence>
<evidence type="ECO:0000256" key="3">
    <source>
        <dbReference type="ARBA" id="ARBA00023125"/>
    </source>
</evidence>
<dbReference type="AlphaFoldDB" id="A0A4Y8Q0N5"/>
<dbReference type="SMART" id="SM00354">
    <property type="entry name" value="HTH_LACI"/>
    <property type="match status" value="1"/>
</dbReference>
<dbReference type="EMBL" id="MYFO01000020">
    <property type="protein sequence ID" value="TFE86200.1"/>
    <property type="molecule type" value="Genomic_DNA"/>
</dbReference>
<reference evidence="6 7" key="1">
    <citation type="submission" date="2017-03" db="EMBL/GenBank/DDBJ databases">
        <title>Isolation of Levoglucosan Utilizing Bacteria.</title>
        <authorList>
            <person name="Arya A.S."/>
        </authorList>
    </citation>
    <scope>NUCLEOTIDE SEQUENCE [LARGE SCALE GENOMIC DNA]</scope>
    <source>
        <strain evidence="6 7">MEC069</strain>
    </source>
</reference>
<proteinExistence type="predicted"/>
<accession>A0A4Y8Q0N5</accession>
<evidence type="ECO:0000256" key="4">
    <source>
        <dbReference type="ARBA" id="ARBA00023163"/>
    </source>
</evidence>
<dbReference type="Pfam" id="PF13377">
    <property type="entry name" value="Peripla_BP_3"/>
    <property type="match status" value="1"/>
</dbReference>
<dbReference type="SUPFAM" id="SSF53822">
    <property type="entry name" value="Periplasmic binding protein-like I"/>
    <property type="match status" value="1"/>
</dbReference>
<evidence type="ECO:0000256" key="2">
    <source>
        <dbReference type="ARBA" id="ARBA00023015"/>
    </source>
</evidence>
<dbReference type="PANTHER" id="PTHR30146">
    <property type="entry name" value="LACI-RELATED TRANSCRIPTIONAL REPRESSOR"/>
    <property type="match status" value="1"/>
</dbReference>